<reference evidence="2 3" key="1">
    <citation type="submission" date="2020-08" db="EMBL/GenBank/DDBJ databases">
        <title>Genomic Encyclopedia of Type Strains, Phase IV (KMG-IV): sequencing the most valuable type-strain genomes for metagenomic binning, comparative biology and taxonomic classification.</title>
        <authorList>
            <person name="Goeker M."/>
        </authorList>
    </citation>
    <scope>NUCLEOTIDE SEQUENCE [LARGE SCALE GENOMIC DNA]</scope>
    <source>
        <strain evidence="2 3">DSM 2163</strain>
    </source>
</reference>
<sequence length="210" mass="24491">MSHMEDVLDVYQQPADPRRPLVCLDETSLQLIGEVRTPRPVRRGRPARYDSEYIRHGTANLFLAFAPLTGQRVVKVTERRCRGDFARFVRDLVDGPYAEAERIVLVMDQLNTHATTSLYEAFPPREARRIACRLEIHHTPKHGSWLNMAEIELSVLRRDLPERIARRDTLDRHVAAWQQRRNTRGVGADWRFTTKDARIKLRKLYPTTEP</sequence>
<protein>
    <recommendedName>
        <fullName evidence="1">Tc1-like transposase DDE domain-containing protein</fullName>
    </recommendedName>
</protein>
<dbReference type="Proteomes" id="UP000583454">
    <property type="component" value="Unassembled WGS sequence"/>
</dbReference>
<dbReference type="Pfam" id="PF13358">
    <property type="entry name" value="DDE_3"/>
    <property type="match status" value="1"/>
</dbReference>
<dbReference type="InterPro" id="IPR047655">
    <property type="entry name" value="Transpos_IS630-like"/>
</dbReference>
<comment type="caution">
    <text evidence="2">The sequence shown here is derived from an EMBL/GenBank/DDBJ whole genome shotgun (WGS) entry which is preliminary data.</text>
</comment>
<evidence type="ECO:0000313" key="2">
    <source>
        <dbReference type="EMBL" id="MBB5760400.1"/>
    </source>
</evidence>
<accession>A0A840ZST1</accession>
<dbReference type="EMBL" id="JACHOP010000055">
    <property type="protein sequence ID" value="MBB5760400.1"/>
    <property type="molecule type" value="Genomic_DNA"/>
</dbReference>
<evidence type="ECO:0000259" key="1">
    <source>
        <dbReference type="Pfam" id="PF13358"/>
    </source>
</evidence>
<gene>
    <name evidence="2" type="ORF">HNR00_005152</name>
</gene>
<keyword evidence="3" id="KW-1185">Reference proteome</keyword>
<name>A0A840ZST1_9HYPH</name>
<evidence type="ECO:0000313" key="3">
    <source>
        <dbReference type="Proteomes" id="UP000583454"/>
    </source>
</evidence>
<proteinExistence type="predicted"/>
<organism evidence="2 3">
    <name type="scientific">Methylorubrum rhodinum</name>
    <dbReference type="NCBI Taxonomy" id="29428"/>
    <lineage>
        <taxon>Bacteria</taxon>
        <taxon>Pseudomonadati</taxon>
        <taxon>Pseudomonadota</taxon>
        <taxon>Alphaproteobacteria</taxon>
        <taxon>Hyphomicrobiales</taxon>
        <taxon>Methylobacteriaceae</taxon>
        <taxon>Methylorubrum</taxon>
    </lineage>
</organism>
<dbReference type="AlphaFoldDB" id="A0A840ZST1"/>
<feature type="domain" description="Tc1-like transposase DDE" evidence="1">
    <location>
        <begin position="20"/>
        <end position="170"/>
    </location>
</feature>
<dbReference type="InterPro" id="IPR038717">
    <property type="entry name" value="Tc1-like_DDE_dom"/>
</dbReference>
<dbReference type="NCBIfam" id="NF033545">
    <property type="entry name" value="transpos_IS630"/>
    <property type="match status" value="1"/>
</dbReference>